<feature type="transmembrane region" description="Helical" evidence="1">
    <location>
        <begin position="309"/>
        <end position="328"/>
    </location>
</feature>
<keyword evidence="3" id="KW-1185">Reference proteome</keyword>
<feature type="transmembrane region" description="Helical" evidence="1">
    <location>
        <begin position="21"/>
        <end position="38"/>
    </location>
</feature>
<evidence type="ECO:0000313" key="3">
    <source>
        <dbReference type="Proteomes" id="UP000445696"/>
    </source>
</evidence>
<dbReference type="AlphaFoldDB" id="A0A845ME48"/>
<dbReference type="OrthoDB" id="271600at2"/>
<comment type="caution">
    <text evidence="2">The sequence shown here is derived from an EMBL/GenBank/DDBJ whole genome shotgun (WGS) entry which is preliminary data.</text>
</comment>
<evidence type="ECO:0000256" key="1">
    <source>
        <dbReference type="SAM" id="Phobius"/>
    </source>
</evidence>
<dbReference type="RefSeq" id="WP_161337734.1">
    <property type="nucleotide sequence ID" value="NZ_JBHSDG010000002.1"/>
</dbReference>
<dbReference type="EMBL" id="WTVA01000001">
    <property type="protein sequence ID" value="MZR21334.1"/>
    <property type="molecule type" value="Genomic_DNA"/>
</dbReference>
<feature type="transmembrane region" description="Helical" evidence="1">
    <location>
        <begin position="126"/>
        <end position="142"/>
    </location>
</feature>
<feature type="transmembrane region" description="Helical" evidence="1">
    <location>
        <begin position="270"/>
        <end position="289"/>
    </location>
</feature>
<gene>
    <name evidence="2" type="ORF">GQF03_03230</name>
</gene>
<keyword evidence="1" id="KW-0812">Transmembrane</keyword>
<accession>A0A845ME48</accession>
<dbReference type="Gene3D" id="1.20.1740.10">
    <property type="entry name" value="Amino acid/polyamine transporter I"/>
    <property type="match status" value="1"/>
</dbReference>
<feature type="transmembrane region" description="Helical" evidence="1">
    <location>
        <begin position="193"/>
        <end position="210"/>
    </location>
</feature>
<proteinExistence type="predicted"/>
<feature type="transmembrane region" description="Helical" evidence="1">
    <location>
        <begin position="231"/>
        <end position="250"/>
    </location>
</feature>
<reference evidence="2 3" key="1">
    <citation type="journal article" date="2014" name="Int. J. Syst. Evol. Microbiol.">
        <title>Sneathiella chungangensis sp. nov., isolated from a marine sand, and emended description of the genus Sneathiella.</title>
        <authorList>
            <person name="Siamphan C."/>
            <person name="Kim H."/>
            <person name="Lee J.S."/>
            <person name="Kim W."/>
        </authorList>
    </citation>
    <scope>NUCLEOTIDE SEQUENCE [LARGE SCALE GENOMIC DNA]</scope>
    <source>
        <strain evidence="2 3">KCTC 32476</strain>
    </source>
</reference>
<dbReference type="Proteomes" id="UP000445696">
    <property type="component" value="Unassembled WGS sequence"/>
</dbReference>
<organism evidence="2 3">
    <name type="scientific">Sneathiella chungangensis</name>
    <dbReference type="NCBI Taxonomy" id="1418234"/>
    <lineage>
        <taxon>Bacteria</taxon>
        <taxon>Pseudomonadati</taxon>
        <taxon>Pseudomonadota</taxon>
        <taxon>Alphaproteobacteria</taxon>
        <taxon>Sneathiellales</taxon>
        <taxon>Sneathiellaceae</taxon>
        <taxon>Sneathiella</taxon>
    </lineage>
</organism>
<feature type="transmembrane region" description="Helical" evidence="1">
    <location>
        <begin position="334"/>
        <end position="354"/>
    </location>
</feature>
<evidence type="ECO:0008006" key="4">
    <source>
        <dbReference type="Google" id="ProtNLM"/>
    </source>
</evidence>
<sequence length="384" mass="41343">MNRATSRKSAFRRLVHGTTTPLASIFGSGFLVIVSLLSDTAGPFSLFAMAAICAVAYAVGAVIRHNIAHAEPALAQPQAPPLLKLFERVSDLALVPAYIISVTLYLRILASYALGFFDADTEFNERMLTTAIIAFILLIELVRGLKTLEGLERWSLITTLAIIFLMIGSFAWYDAGVLSAAGVILPPLPDHSAWEIVTVLAGTLIVVQGFETTRYLGDEFDADTRIRASRNAQLISTAVYLLFVAVSLPLMHFFSGDVAGNALIELAKEVAVWLAAPLVLAALFSQFSAATADAISASGNILEITRHRLPVKITYVLICGLAILLTWTADTFEILALASRAFAFYYFLQCLVALEVTKTARGKAALVSLAALLLFITIFAVPVG</sequence>
<feature type="transmembrane region" description="Helical" evidence="1">
    <location>
        <begin position="44"/>
        <end position="63"/>
    </location>
</feature>
<feature type="transmembrane region" description="Helical" evidence="1">
    <location>
        <begin position="92"/>
        <end position="114"/>
    </location>
</feature>
<feature type="transmembrane region" description="Helical" evidence="1">
    <location>
        <begin position="154"/>
        <end position="173"/>
    </location>
</feature>
<evidence type="ECO:0000313" key="2">
    <source>
        <dbReference type="EMBL" id="MZR21334.1"/>
    </source>
</evidence>
<keyword evidence="1" id="KW-1133">Transmembrane helix</keyword>
<name>A0A845ME48_9PROT</name>
<feature type="transmembrane region" description="Helical" evidence="1">
    <location>
        <begin position="366"/>
        <end position="383"/>
    </location>
</feature>
<protein>
    <recommendedName>
        <fullName evidence="4">Amino acid permease</fullName>
    </recommendedName>
</protein>
<keyword evidence="1" id="KW-0472">Membrane</keyword>